<name>A0A5B7J5Q0_PORTR</name>
<comment type="caution">
    <text evidence="1">The sequence shown here is derived from an EMBL/GenBank/DDBJ whole genome shotgun (WGS) entry which is preliminary data.</text>
</comment>
<evidence type="ECO:0000313" key="1">
    <source>
        <dbReference type="EMBL" id="MPC91502.1"/>
    </source>
</evidence>
<accession>A0A5B7J5Q0</accession>
<evidence type="ECO:0000313" key="2">
    <source>
        <dbReference type="Proteomes" id="UP000324222"/>
    </source>
</evidence>
<reference evidence="1 2" key="1">
    <citation type="submission" date="2019-05" db="EMBL/GenBank/DDBJ databases">
        <title>Another draft genome of Portunus trituberculatus and its Hox gene families provides insights of decapod evolution.</title>
        <authorList>
            <person name="Jeong J.-H."/>
            <person name="Song I."/>
            <person name="Kim S."/>
            <person name="Choi T."/>
            <person name="Kim D."/>
            <person name="Ryu S."/>
            <person name="Kim W."/>
        </authorList>
    </citation>
    <scope>NUCLEOTIDE SEQUENCE [LARGE SCALE GENOMIC DNA]</scope>
    <source>
        <tissue evidence="1">Muscle</tissue>
    </source>
</reference>
<dbReference type="Proteomes" id="UP000324222">
    <property type="component" value="Unassembled WGS sequence"/>
</dbReference>
<dbReference type="AlphaFoldDB" id="A0A5B7J5Q0"/>
<protein>
    <submittedName>
        <fullName evidence="1">Uncharacterized protein</fullName>
    </submittedName>
</protein>
<sequence length="55" mass="5941">MVRSQLATCTALVKQGCSPALWNNIPLAAVQCCDVRVTRACFTGAIRAERVAKFT</sequence>
<gene>
    <name evidence="1" type="ORF">E2C01_086542</name>
</gene>
<dbReference type="EMBL" id="VSRR010087974">
    <property type="protein sequence ID" value="MPC91502.1"/>
    <property type="molecule type" value="Genomic_DNA"/>
</dbReference>
<proteinExistence type="predicted"/>
<keyword evidence="2" id="KW-1185">Reference proteome</keyword>
<organism evidence="1 2">
    <name type="scientific">Portunus trituberculatus</name>
    <name type="common">Swimming crab</name>
    <name type="synonym">Neptunus trituberculatus</name>
    <dbReference type="NCBI Taxonomy" id="210409"/>
    <lineage>
        <taxon>Eukaryota</taxon>
        <taxon>Metazoa</taxon>
        <taxon>Ecdysozoa</taxon>
        <taxon>Arthropoda</taxon>
        <taxon>Crustacea</taxon>
        <taxon>Multicrustacea</taxon>
        <taxon>Malacostraca</taxon>
        <taxon>Eumalacostraca</taxon>
        <taxon>Eucarida</taxon>
        <taxon>Decapoda</taxon>
        <taxon>Pleocyemata</taxon>
        <taxon>Brachyura</taxon>
        <taxon>Eubrachyura</taxon>
        <taxon>Portunoidea</taxon>
        <taxon>Portunidae</taxon>
        <taxon>Portuninae</taxon>
        <taxon>Portunus</taxon>
    </lineage>
</organism>